<dbReference type="EMBL" id="PDOA01000007">
    <property type="protein sequence ID" value="PWC28392.1"/>
    <property type="molecule type" value="Genomic_DNA"/>
</dbReference>
<sequence>MWRRCAGASGTSPKRFWAASRSAPFAPRCSTCSEPARGPRCGGRCCFSTLSSHSRPTRDRSATARHPSAQSRKNGMTGRFRFAHSWRWMLLALALLPVHRSSSATNSTSHASGPEIRKICQVVGEFDRQQGMPTVNATERRFKFWGADLGASFEHKGRLYFLFGDTHPSGGLVRARDADSMAVSDTTNPRDCIRLSFLTDPDGGFRQLQIPGVYSGAFAVPTGGFSLNGRMYILATGDHSERGNVGRSVLARSDDDGHEFRYLYDISRDKMVHVAPVLVSAGQVQNLPAPDGAGVLLWGSGDFRRSNPHLAFLPAGAVEDTSALRHFAGLDPVTQAPRWSADEAESVPLFDQPCLGELSAGWNAFLQKWMLLYTCGGPRAATFLRTADQPWGPWSAPEALVDPAREDGECGFISAGRPPQQQPALLQLVRLGRRCHTVSDPHTPFTPGEAYGPYLISPFTEGEPGLSSTIYFLVSTWNPYTVVLMQATLRAGNGPILRDAAPLARHP</sequence>
<accession>A0A2U1V3B3</accession>
<feature type="domain" description="DUF4185" evidence="2">
    <location>
        <begin position="136"/>
        <end position="486"/>
    </location>
</feature>
<reference evidence="4" key="1">
    <citation type="submission" date="2017-10" db="EMBL/GenBank/DDBJ databases">
        <authorList>
            <person name="Toshchakov S.V."/>
            <person name="Goeva M.A."/>
        </authorList>
    </citation>
    <scope>NUCLEOTIDE SEQUENCE [LARGE SCALE GENOMIC DNA]</scope>
    <source>
        <strain evidence="4">JR1/69-1-13</strain>
    </source>
</reference>
<dbReference type="Pfam" id="PF13810">
    <property type="entry name" value="DUF4185"/>
    <property type="match status" value="1"/>
</dbReference>
<keyword evidence="4" id="KW-1185">Reference proteome</keyword>
<comment type="caution">
    <text evidence="3">The sequence shown here is derived from an EMBL/GenBank/DDBJ whole genome shotgun (WGS) entry which is preliminary data.</text>
</comment>
<gene>
    <name evidence="3" type="ORF">CR165_11870</name>
</gene>
<protein>
    <recommendedName>
        <fullName evidence="2">DUF4185 domain-containing protein</fullName>
    </recommendedName>
</protein>
<dbReference type="InterPro" id="IPR025442">
    <property type="entry name" value="DUF4185"/>
</dbReference>
<dbReference type="OrthoDB" id="284233at2"/>
<evidence type="ECO:0000313" key="4">
    <source>
        <dbReference type="Proteomes" id="UP000245048"/>
    </source>
</evidence>
<evidence type="ECO:0000256" key="1">
    <source>
        <dbReference type="SAM" id="MobiDB-lite"/>
    </source>
</evidence>
<evidence type="ECO:0000313" key="3">
    <source>
        <dbReference type="EMBL" id="PWC28392.1"/>
    </source>
</evidence>
<dbReference type="AlphaFoldDB" id="A0A2U1V3B3"/>
<evidence type="ECO:0000259" key="2">
    <source>
        <dbReference type="Pfam" id="PF13810"/>
    </source>
</evidence>
<organism evidence="3 4">
    <name type="scientific">Teichococcus aestuarii</name>
    <dbReference type="NCBI Taxonomy" id="568898"/>
    <lineage>
        <taxon>Bacteria</taxon>
        <taxon>Pseudomonadati</taxon>
        <taxon>Pseudomonadota</taxon>
        <taxon>Alphaproteobacteria</taxon>
        <taxon>Acetobacterales</taxon>
        <taxon>Roseomonadaceae</taxon>
        <taxon>Roseomonas</taxon>
    </lineage>
</organism>
<name>A0A2U1V3B3_9PROT</name>
<dbReference type="Proteomes" id="UP000245048">
    <property type="component" value="Unassembled WGS sequence"/>
</dbReference>
<proteinExistence type="predicted"/>
<feature type="region of interest" description="Disordered" evidence="1">
    <location>
        <begin position="51"/>
        <end position="74"/>
    </location>
</feature>